<evidence type="ECO:0000313" key="2">
    <source>
        <dbReference type="EMBL" id="KRX01869.1"/>
    </source>
</evidence>
<feature type="transmembrane region" description="Helical" evidence="1">
    <location>
        <begin position="312"/>
        <end position="333"/>
    </location>
</feature>
<name>A0A0V0QI20_PSEPJ</name>
<dbReference type="EMBL" id="LDAU01000162">
    <property type="protein sequence ID" value="KRX01869.1"/>
    <property type="molecule type" value="Genomic_DNA"/>
</dbReference>
<reference evidence="2 3" key="1">
    <citation type="journal article" date="2015" name="Sci. Rep.">
        <title>Genome of the facultative scuticociliatosis pathogen Pseudocohnilembus persalinus provides insight into its virulence through horizontal gene transfer.</title>
        <authorList>
            <person name="Xiong J."/>
            <person name="Wang G."/>
            <person name="Cheng J."/>
            <person name="Tian M."/>
            <person name="Pan X."/>
            <person name="Warren A."/>
            <person name="Jiang C."/>
            <person name="Yuan D."/>
            <person name="Miao W."/>
        </authorList>
    </citation>
    <scope>NUCLEOTIDE SEQUENCE [LARGE SCALE GENOMIC DNA]</scope>
    <source>
        <strain evidence="2">36N120E</strain>
    </source>
</reference>
<organism evidence="2 3">
    <name type="scientific">Pseudocohnilembus persalinus</name>
    <name type="common">Ciliate</name>
    <dbReference type="NCBI Taxonomy" id="266149"/>
    <lineage>
        <taxon>Eukaryota</taxon>
        <taxon>Sar</taxon>
        <taxon>Alveolata</taxon>
        <taxon>Ciliophora</taxon>
        <taxon>Intramacronucleata</taxon>
        <taxon>Oligohymenophorea</taxon>
        <taxon>Scuticociliatia</taxon>
        <taxon>Philasterida</taxon>
        <taxon>Pseudocohnilembidae</taxon>
        <taxon>Pseudocohnilembus</taxon>
    </lineage>
</organism>
<feature type="transmembrane region" description="Helical" evidence="1">
    <location>
        <begin position="353"/>
        <end position="374"/>
    </location>
</feature>
<evidence type="ECO:0008006" key="4">
    <source>
        <dbReference type="Google" id="ProtNLM"/>
    </source>
</evidence>
<keyword evidence="1" id="KW-1133">Transmembrane helix</keyword>
<feature type="transmembrane region" description="Helical" evidence="1">
    <location>
        <begin position="282"/>
        <end position="300"/>
    </location>
</feature>
<evidence type="ECO:0000313" key="3">
    <source>
        <dbReference type="Proteomes" id="UP000054937"/>
    </source>
</evidence>
<dbReference type="InParanoid" id="A0A0V0QI20"/>
<keyword evidence="1" id="KW-0812">Transmembrane</keyword>
<proteinExistence type="predicted"/>
<keyword evidence="1" id="KW-0472">Membrane</keyword>
<feature type="transmembrane region" description="Helical" evidence="1">
    <location>
        <begin position="381"/>
        <end position="401"/>
    </location>
</feature>
<feature type="transmembrane region" description="Helical" evidence="1">
    <location>
        <begin position="463"/>
        <end position="482"/>
    </location>
</feature>
<keyword evidence="3" id="KW-1185">Reference proteome</keyword>
<accession>A0A0V0QI20</accession>
<feature type="transmembrane region" description="Helical" evidence="1">
    <location>
        <begin position="259"/>
        <end position="276"/>
    </location>
</feature>
<protein>
    <recommendedName>
        <fullName evidence="4">Transmembrane protein</fullName>
    </recommendedName>
</protein>
<feature type="transmembrane region" description="Helical" evidence="1">
    <location>
        <begin position="507"/>
        <end position="527"/>
    </location>
</feature>
<comment type="caution">
    <text evidence="2">The sequence shown here is derived from an EMBL/GenBank/DDBJ whole genome shotgun (WGS) entry which is preliminary data.</text>
</comment>
<feature type="transmembrane region" description="Helical" evidence="1">
    <location>
        <begin position="174"/>
        <end position="195"/>
    </location>
</feature>
<dbReference type="OMA" id="VIWIENN"/>
<sequence>MQMLNRRFQDDDLDSEIINTQQIELQDIKNQQQFNGSYNVSENQNQFKQVQQSNPKTNFSQNNPQIQTSNIQNYQQKSPNIEKNKQNIQLNKNIVIKKANTRDASPLNKSHLINESKFTQISNKKNSSKKALFEKNKKHGSKKNIVKAIKKFLGEGEEESHIFPRYMKHPLKKIVFDTVVPYIILTAIFSLIYAIQKDVGDFCYLDNSEKPLQCPCSGYSVKFWSFLHSMITYKLALISYRRIIMKSLVKGDNIYIENVLFYFFVIGIDFILVMYIEVNHYLVFITITYILGIIIPLHILKFRNFLSGVWEARGLILYDLAFILCFIYLYYALPAIHEQLADDNGERKGRLLFIYLYPIFEIILELIVDIILSIANKAEFYLYQIQQILLGVRIGMLLATSHTYLEFWYLLFMFCFKRLNSATQVLNIMLRKLVSSSLSKNAASHLKLSLIYKGKNGNYMENCFLWLFIFYFFWGTQSLSIYQVKEKQVIEDCTFSTFERFQENIPWFRPIIVWLCILFAEGVGIFLNQETQLDTIKWIGARQCTLFDTLAIRLMGWTVFQTALLFPMTHFEYEGTYVFKNIYNS</sequence>
<gene>
    <name evidence="2" type="ORF">PPERSA_00491</name>
</gene>
<evidence type="ECO:0000256" key="1">
    <source>
        <dbReference type="SAM" id="Phobius"/>
    </source>
</evidence>
<dbReference type="AlphaFoldDB" id="A0A0V0QI20"/>
<dbReference type="Proteomes" id="UP000054937">
    <property type="component" value="Unassembled WGS sequence"/>
</dbReference>